<feature type="transmembrane region" description="Helical" evidence="5">
    <location>
        <begin position="20"/>
        <end position="46"/>
    </location>
</feature>
<evidence type="ECO:0000256" key="1">
    <source>
        <dbReference type="ARBA" id="ARBA00004141"/>
    </source>
</evidence>
<evidence type="ECO:0000256" key="2">
    <source>
        <dbReference type="ARBA" id="ARBA00022692"/>
    </source>
</evidence>
<feature type="transmembrane region" description="Helical" evidence="5">
    <location>
        <begin position="202"/>
        <end position="224"/>
    </location>
</feature>
<evidence type="ECO:0000313" key="7">
    <source>
        <dbReference type="Proteomes" id="UP000557392"/>
    </source>
</evidence>
<comment type="subcellular location">
    <subcellularLocation>
        <location evidence="1">Membrane</location>
        <topology evidence="1">Multi-pass membrane protein</topology>
    </subcellularLocation>
</comment>
<comment type="caution">
    <text evidence="6">The sequence shown here is derived from an EMBL/GenBank/DDBJ whole genome shotgun (WGS) entry which is preliminary data.</text>
</comment>
<dbReference type="InterPro" id="IPR059112">
    <property type="entry name" value="CysZ/EI24"/>
</dbReference>
<keyword evidence="2 5" id="KW-0812">Transmembrane</keyword>
<evidence type="ECO:0000313" key="6">
    <source>
        <dbReference type="EMBL" id="MBB4096510.1"/>
    </source>
</evidence>
<dbReference type="Pfam" id="PF07264">
    <property type="entry name" value="EI24"/>
    <property type="match status" value="1"/>
</dbReference>
<organism evidence="6 7">
    <name type="scientific">Sphingomonas kyeonggiensis</name>
    <dbReference type="NCBI Taxonomy" id="1268553"/>
    <lineage>
        <taxon>Bacteria</taxon>
        <taxon>Pseudomonadati</taxon>
        <taxon>Pseudomonadota</taxon>
        <taxon>Alphaproteobacteria</taxon>
        <taxon>Sphingomonadales</taxon>
        <taxon>Sphingomonadaceae</taxon>
        <taxon>Sphingomonas</taxon>
    </lineage>
</organism>
<accession>A0A7W6JN85</accession>
<protein>
    <submittedName>
        <fullName evidence="6">Uncharacterized protein involved in cysteine biosynthesis</fullName>
    </submittedName>
</protein>
<dbReference type="AlphaFoldDB" id="A0A7W6JN85"/>
<dbReference type="RefSeq" id="WP_183993461.1">
    <property type="nucleotide sequence ID" value="NZ_JACIEH010000001.1"/>
</dbReference>
<feature type="transmembrane region" description="Helical" evidence="5">
    <location>
        <begin position="66"/>
        <end position="92"/>
    </location>
</feature>
<dbReference type="EMBL" id="JACIEH010000001">
    <property type="protein sequence ID" value="MBB4096510.1"/>
    <property type="molecule type" value="Genomic_DNA"/>
</dbReference>
<evidence type="ECO:0000256" key="3">
    <source>
        <dbReference type="ARBA" id="ARBA00022989"/>
    </source>
</evidence>
<reference evidence="6 7" key="1">
    <citation type="submission" date="2020-08" db="EMBL/GenBank/DDBJ databases">
        <title>Genomic Encyclopedia of Type Strains, Phase IV (KMG-IV): sequencing the most valuable type-strain genomes for metagenomic binning, comparative biology and taxonomic classification.</title>
        <authorList>
            <person name="Goeker M."/>
        </authorList>
    </citation>
    <scope>NUCLEOTIDE SEQUENCE [LARGE SCALE GENOMIC DNA]</scope>
    <source>
        <strain evidence="6 7">DSM 101806</strain>
    </source>
</reference>
<keyword evidence="3 5" id="KW-1133">Transmembrane helix</keyword>
<gene>
    <name evidence="6" type="ORF">GGR46_000043</name>
</gene>
<name>A0A7W6JN85_9SPHN</name>
<evidence type="ECO:0000256" key="4">
    <source>
        <dbReference type="ARBA" id="ARBA00023136"/>
    </source>
</evidence>
<dbReference type="Proteomes" id="UP000557392">
    <property type="component" value="Unassembled WGS sequence"/>
</dbReference>
<feature type="transmembrane region" description="Helical" evidence="5">
    <location>
        <begin position="140"/>
        <end position="162"/>
    </location>
</feature>
<keyword evidence="4 5" id="KW-0472">Membrane</keyword>
<keyword evidence="7" id="KW-1185">Reference proteome</keyword>
<proteinExistence type="predicted"/>
<evidence type="ECO:0000256" key="5">
    <source>
        <dbReference type="SAM" id="Phobius"/>
    </source>
</evidence>
<sequence length="231" mass="24818">MIQAFFLSLGQLFDRPILAVFVKSVLLTLVLFAAASVGLWFGMHALADRTSAWLGGWSGSEAFADITTILIVILFHWLMFRAIAVAVIGIFADEVVAAVEKKHYPAAHAQAIDVPLGRSIAMGLGSAVRLIAINLLLSPLYLILLVTGVGTALAFFLVNAWLLGRDLGDMVAARHMPRGDLRGWRRRTSIGRFTLGAVGTGLLLVPLLNLVAPVLGAAMATHVFHRGRRAS</sequence>